<dbReference type="Proteomes" id="UP001153737">
    <property type="component" value="Chromosome 11"/>
</dbReference>
<dbReference type="InterPro" id="IPR005312">
    <property type="entry name" value="DUF1759"/>
</dbReference>
<dbReference type="EMBL" id="OU896717">
    <property type="protein sequence ID" value="CAG9814728.1"/>
    <property type="molecule type" value="Genomic_DNA"/>
</dbReference>
<feature type="compositionally biased region" description="Polar residues" evidence="1">
    <location>
        <begin position="31"/>
        <end position="40"/>
    </location>
</feature>
<keyword evidence="3" id="KW-1185">Reference proteome</keyword>
<organism evidence="2 3">
    <name type="scientific">Phaedon cochleariae</name>
    <name type="common">Mustard beetle</name>
    <dbReference type="NCBI Taxonomy" id="80249"/>
    <lineage>
        <taxon>Eukaryota</taxon>
        <taxon>Metazoa</taxon>
        <taxon>Ecdysozoa</taxon>
        <taxon>Arthropoda</taxon>
        <taxon>Hexapoda</taxon>
        <taxon>Insecta</taxon>
        <taxon>Pterygota</taxon>
        <taxon>Neoptera</taxon>
        <taxon>Endopterygota</taxon>
        <taxon>Coleoptera</taxon>
        <taxon>Polyphaga</taxon>
        <taxon>Cucujiformia</taxon>
        <taxon>Chrysomeloidea</taxon>
        <taxon>Chrysomelidae</taxon>
        <taxon>Chrysomelinae</taxon>
        <taxon>Chrysomelini</taxon>
        <taxon>Phaedon</taxon>
    </lineage>
</organism>
<dbReference type="Pfam" id="PF03564">
    <property type="entry name" value="DUF1759"/>
    <property type="match status" value="1"/>
</dbReference>
<name>A0A9N9SF28_PHACE</name>
<evidence type="ECO:0000313" key="2">
    <source>
        <dbReference type="EMBL" id="CAG9814728.1"/>
    </source>
</evidence>
<evidence type="ECO:0000256" key="1">
    <source>
        <dbReference type="SAM" id="MobiDB-lite"/>
    </source>
</evidence>
<accession>A0A9N9SF28</accession>
<gene>
    <name evidence="2" type="ORF">PHAECO_LOCUS2168</name>
</gene>
<reference evidence="2" key="1">
    <citation type="submission" date="2022-01" db="EMBL/GenBank/DDBJ databases">
        <authorList>
            <person name="King R."/>
        </authorList>
    </citation>
    <scope>NUCLEOTIDE SEQUENCE</scope>
</reference>
<protein>
    <submittedName>
        <fullName evidence="2">Uncharacterized protein</fullName>
    </submittedName>
</protein>
<dbReference type="OrthoDB" id="8056668at2759"/>
<proteinExistence type="predicted"/>
<feature type="region of interest" description="Disordered" evidence="1">
    <location>
        <begin position="30"/>
        <end position="59"/>
    </location>
</feature>
<dbReference type="AlphaFoldDB" id="A0A9N9SF28"/>
<reference evidence="2" key="2">
    <citation type="submission" date="2022-10" db="EMBL/GenBank/DDBJ databases">
        <authorList>
            <consortium name="ENA_rothamsted_submissions"/>
            <consortium name="culmorum"/>
            <person name="King R."/>
        </authorList>
    </citation>
    <scope>NUCLEOTIDE SEQUENCE</scope>
</reference>
<sequence length="277" mass="31500">MMTRSKSVKPRSKTASYLVLDEIRTEDVENITGTSSQNENRCPDRKSKKSSATKASSVRRRELEAQIKAVEEMAQLLAKEEDIIARRKQVSQRLLENRLSLERVCEEEDSKEGSQDGCSSLSADATFKKVSSWLNTHEEERKIRVQEEHRGSDLPIQDITHLLARQNIDKDLPIFSGNIREWPSFYNQYISTTKVLGSSDDENLCRLRKCLKGDARRAVEGLLLSSLSIQSVIQILQNRFGRPDLIVRSLVQDPKQLAIVRNGDFKGLIHFSETIAN</sequence>
<evidence type="ECO:0000313" key="3">
    <source>
        <dbReference type="Proteomes" id="UP001153737"/>
    </source>
</evidence>